<keyword evidence="6" id="KW-0547">Nucleotide-binding</keyword>
<keyword evidence="11" id="KW-0472">Membrane</keyword>
<dbReference type="PANTHER" id="PTHR44936:SF9">
    <property type="entry name" value="SENSOR PROTEIN CREC"/>
    <property type="match status" value="1"/>
</dbReference>
<dbReference type="Pfam" id="PF00672">
    <property type="entry name" value="HAMP"/>
    <property type="match status" value="1"/>
</dbReference>
<dbReference type="PROSITE" id="PS50885">
    <property type="entry name" value="HAMP"/>
    <property type="match status" value="1"/>
</dbReference>
<evidence type="ECO:0000256" key="11">
    <source>
        <dbReference type="SAM" id="Phobius"/>
    </source>
</evidence>
<accession>A0A3E0GZV3</accession>
<name>A0A3E0GZV3_9PSEU</name>
<reference evidence="13 14" key="1">
    <citation type="submission" date="2018-08" db="EMBL/GenBank/DDBJ databases">
        <title>Genomic Encyclopedia of Archaeal and Bacterial Type Strains, Phase II (KMG-II): from individual species to whole genera.</title>
        <authorList>
            <person name="Goeker M."/>
        </authorList>
    </citation>
    <scope>NUCLEOTIDE SEQUENCE [LARGE SCALE GENOMIC DNA]</scope>
    <source>
        <strain evidence="13 14">DSM 45791</strain>
    </source>
</reference>
<dbReference type="InterPro" id="IPR003660">
    <property type="entry name" value="HAMP_dom"/>
</dbReference>
<dbReference type="GO" id="GO:0016020">
    <property type="term" value="C:membrane"/>
    <property type="evidence" value="ECO:0007669"/>
    <property type="project" value="InterPro"/>
</dbReference>
<keyword evidence="8" id="KW-0067">ATP-binding</keyword>
<organism evidence="13 14">
    <name type="scientific">Kutzneria buriramensis</name>
    <dbReference type="NCBI Taxonomy" id="1045776"/>
    <lineage>
        <taxon>Bacteria</taxon>
        <taxon>Bacillati</taxon>
        <taxon>Actinomycetota</taxon>
        <taxon>Actinomycetes</taxon>
        <taxon>Pseudonocardiales</taxon>
        <taxon>Pseudonocardiaceae</taxon>
        <taxon>Kutzneria</taxon>
    </lineage>
</organism>
<evidence type="ECO:0000256" key="5">
    <source>
        <dbReference type="ARBA" id="ARBA00022692"/>
    </source>
</evidence>
<dbReference type="PANTHER" id="PTHR44936">
    <property type="entry name" value="SENSOR PROTEIN CREC"/>
    <property type="match status" value="1"/>
</dbReference>
<evidence type="ECO:0000256" key="8">
    <source>
        <dbReference type="ARBA" id="ARBA00022840"/>
    </source>
</evidence>
<evidence type="ECO:0000256" key="9">
    <source>
        <dbReference type="ARBA" id="ARBA00022989"/>
    </source>
</evidence>
<keyword evidence="4" id="KW-0808">Transferase</keyword>
<protein>
    <recommendedName>
        <fullName evidence="2">histidine kinase</fullName>
        <ecNumber evidence="2">2.7.13.3</ecNumber>
    </recommendedName>
</protein>
<evidence type="ECO:0000256" key="6">
    <source>
        <dbReference type="ARBA" id="ARBA00022741"/>
    </source>
</evidence>
<dbReference type="GO" id="GO:0004673">
    <property type="term" value="F:protein histidine kinase activity"/>
    <property type="evidence" value="ECO:0007669"/>
    <property type="project" value="UniProtKB-EC"/>
</dbReference>
<keyword evidence="3" id="KW-0597">Phosphoprotein</keyword>
<feature type="transmembrane region" description="Helical" evidence="11">
    <location>
        <begin position="357"/>
        <end position="377"/>
    </location>
</feature>
<proteinExistence type="predicted"/>
<evidence type="ECO:0000256" key="3">
    <source>
        <dbReference type="ARBA" id="ARBA00022553"/>
    </source>
</evidence>
<evidence type="ECO:0000256" key="2">
    <source>
        <dbReference type="ARBA" id="ARBA00012438"/>
    </source>
</evidence>
<evidence type="ECO:0000313" key="13">
    <source>
        <dbReference type="EMBL" id="REH35377.1"/>
    </source>
</evidence>
<evidence type="ECO:0000256" key="10">
    <source>
        <dbReference type="ARBA" id="ARBA00023012"/>
    </source>
</evidence>
<evidence type="ECO:0000256" key="1">
    <source>
        <dbReference type="ARBA" id="ARBA00000085"/>
    </source>
</evidence>
<keyword evidence="10" id="KW-0902">Two-component regulatory system</keyword>
<evidence type="ECO:0000256" key="7">
    <source>
        <dbReference type="ARBA" id="ARBA00022777"/>
    </source>
</evidence>
<dbReference type="EMBL" id="QUNO01000018">
    <property type="protein sequence ID" value="REH35377.1"/>
    <property type="molecule type" value="Genomic_DNA"/>
</dbReference>
<feature type="transmembrane region" description="Helical" evidence="11">
    <location>
        <begin position="287"/>
        <end position="309"/>
    </location>
</feature>
<dbReference type="GO" id="GO:0005524">
    <property type="term" value="F:ATP binding"/>
    <property type="evidence" value="ECO:0007669"/>
    <property type="project" value="UniProtKB-KW"/>
</dbReference>
<sequence length="688" mass="71406">MESALVAIVPGHRPVESGFPDGLRTPVAVVGAALALLIAWCMIELPAAGARGGAQVVAQSQELLVNDLARATADSISDVAGDLSTAGALYTVHPDKTPAATLTAFTRACPQARGLALVRRSTGTLLAGTGEPVPMESLPNKDVDRITVNLVQDQSGATVVLTAAPLAGTDWLVLVTTGLKIAAATLSGEPAEALLLTTNDGQVVKSRGDFDPSYQQLVNTASANATAVGSVTGEAGKGPVVNGVRTTPIAVYAPILTGDPARPLGLNLVLVGSAPGQGAPQTPVETAWATVALAAAAATTLLLLVFGLVRPLRRLRAAALGGHHKRRHRLREARIVAGALVGDAVVDKRGRISARTLVFAAVAPLLACSVAVGVVAWETVPTVPELVVQGERGLADVTAGALRDQLSASLTDLRSFATHATGDVGSLKPALGNLIAQNSRYRSVYVTDANGAVEVTAGRTPLRTVERPPAGSGLHQQNTAGRIPVLYASTPLPDHSHVLIGELDVTKLSSILRRSAGNGKLVDAGLRTLASADGYRAFDPLTDQSLRQSVTDALGGVGRPGTDEIDGQWYVIAATTVHGGQSVDPLRWTVVLQQPLTTLPLPDNVVRRHVLAAALAAGTAALLLLGWYHLCFVRPLRRLATAADRLARGDLKTVIYPERLNEIGTITQCLDATRRQRADTTAPVPLLV</sequence>
<gene>
    <name evidence="13" type="ORF">BCF44_118238</name>
</gene>
<evidence type="ECO:0000259" key="12">
    <source>
        <dbReference type="PROSITE" id="PS50885"/>
    </source>
</evidence>
<feature type="transmembrane region" description="Helical" evidence="11">
    <location>
        <begin position="610"/>
        <end position="630"/>
    </location>
</feature>
<dbReference type="GO" id="GO:0000160">
    <property type="term" value="P:phosphorelay signal transduction system"/>
    <property type="evidence" value="ECO:0007669"/>
    <property type="project" value="UniProtKB-KW"/>
</dbReference>
<keyword evidence="7" id="KW-0418">Kinase</keyword>
<dbReference type="InterPro" id="IPR050980">
    <property type="entry name" value="2C_sensor_his_kinase"/>
</dbReference>
<dbReference type="Gene3D" id="6.10.340.10">
    <property type="match status" value="1"/>
</dbReference>
<dbReference type="OrthoDB" id="3647180at2"/>
<keyword evidence="5 11" id="KW-0812">Transmembrane</keyword>
<feature type="domain" description="HAMP" evidence="12">
    <location>
        <begin position="633"/>
        <end position="682"/>
    </location>
</feature>
<keyword evidence="14" id="KW-1185">Reference proteome</keyword>
<dbReference type="EC" id="2.7.13.3" evidence="2"/>
<dbReference type="RefSeq" id="WP_116180125.1">
    <property type="nucleotide sequence ID" value="NZ_CP144375.1"/>
</dbReference>
<evidence type="ECO:0000313" key="14">
    <source>
        <dbReference type="Proteomes" id="UP000256269"/>
    </source>
</evidence>
<dbReference type="SUPFAM" id="SSF158472">
    <property type="entry name" value="HAMP domain-like"/>
    <property type="match status" value="1"/>
</dbReference>
<comment type="caution">
    <text evidence="13">The sequence shown here is derived from an EMBL/GenBank/DDBJ whole genome shotgun (WGS) entry which is preliminary data.</text>
</comment>
<comment type="catalytic activity">
    <reaction evidence="1">
        <text>ATP + protein L-histidine = ADP + protein N-phospho-L-histidine.</text>
        <dbReference type="EC" id="2.7.13.3"/>
    </reaction>
</comment>
<keyword evidence="9 11" id="KW-1133">Transmembrane helix</keyword>
<dbReference type="CDD" id="cd06225">
    <property type="entry name" value="HAMP"/>
    <property type="match status" value="1"/>
</dbReference>
<dbReference type="Proteomes" id="UP000256269">
    <property type="component" value="Unassembled WGS sequence"/>
</dbReference>
<evidence type="ECO:0000256" key="4">
    <source>
        <dbReference type="ARBA" id="ARBA00022679"/>
    </source>
</evidence>
<dbReference type="AlphaFoldDB" id="A0A3E0GZV3"/>